<sequence>MAKEDESIVGGRVIAYVDYLTVVHGANFARPWPSVLTGKEGPSYLLELDERHVVPFDTMKNQFLATGDNSYLLTTTAAEAAPCIRFNKEGIQFAVSTSENGIKILANADCVRLLRSIENQAVDTSRVAPATIAKPQA</sequence>
<gene>
    <name evidence="1" type="ORF">CMV_011332</name>
</gene>
<dbReference type="InterPro" id="IPR027728">
    <property type="entry name" value="Topless_fam"/>
</dbReference>
<dbReference type="EMBL" id="JRKL02001374">
    <property type="protein sequence ID" value="KAF3964382.1"/>
    <property type="molecule type" value="Genomic_DNA"/>
</dbReference>
<dbReference type="GO" id="GO:0006355">
    <property type="term" value="P:regulation of DNA-templated transcription"/>
    <property type="evidence" value="ECO:0007669"/>
    <property type="project" value="InterPro"/>
</dbReference>
<reference evidence="1" key="1">
    <citation type="submission" date="2020-03" db="EMBL/GenBank/DDBJ databases">
        <title>Castanea mollissima Vanexum genome sequencing.</title>
        <authorList>
            <person name="Staton M."/>
        </authorList>
    </citation>
    <scope>NUCLEOTIDE SEQUENCE</scope>
    <source>
        <tissue evidence="1">Leaf</tissue>
    </source>
</reference>
<keyword evidence="2" id="KW-1185">Reference proteome</keyword>
<dbReference type="Proteomes" id="UP000737018">
    <property type="component" value="Unassembled WGS sequence"/>
</dbReference>
<protein>
    <submittedName>
        <fullName evidence="1">Uncharacterized protein</fullName>
    </submittedName>
</protein>
<dbReference type="AlphaFoldDB" id="A0A8J4RHN0"/>
<proteinExistence type="predicted"/>
<evidence type="ECO:0000313" key="1">
    <source>
        <dbReference type="EMBL" id="KAF3964382.1"/>
    </source>
</evidence>
<dbReference type="PANTHER" id="PTHR44083">
    <property type="entry name" value="TOPLESS-RELATED PROTEIN 1-RELATED"/>
    <property type="match status" value="1"/>
</dbReference>
<comment type="caution">
    <text evidence="1">The sequence shown here is derived from an EMBL/GenBank/DDBJ whole genome shotgun (WGS) entry which is preliminary data.</text>
</comment>
<name>A0A8J4RHN0_9ROSI</name>
<organism evidence="1 2">
    <name type="scientific">Castanea mollissima</name>
    <name type="common">Chinese chestnut</name>
    <dbReference type="NCBI Taxonomy" id="60419"/>
    <lineage>
        <taxon>Eukaryota</taxon>
        <taxon>Viridiplantae</taxon>
        <taxon>Streptophyta</taxon>
        <taxon>Embryophyta</taxon>
        <taxon>Tracheophyta</taxon>
        <taxon>Spermatophyta</taxon>
        <taxon>Magnoliopsida</taxon>
        <taxon>eudicotyledons</taxon>
        <taxon>Gunneridae</taxon>
        <taxon>Pentapetalae</taxon>
        <taxon>rosids</taxon>
        <taxon>fabids</taxon>
        <taxon>Fagales</taxon>
        <taxon>Fagaceae</taxon>
        <taxon>Castanea</taxon>
    </lineage>
</organism>
<accession>A0A8J4RHN0</accession>
<dbReference type="PANTHER" id="PTHR44083:SF48">
    <property type="entry name" value="TOPLESS-RELATED PROTEIN 4"/>
    <property type="match status" value="1"/>
</dbReference>
<dbReference type="OrthoDB" id="1743797at2759"/>
<evidence type="ECO:0000313" key="2">
    <source>
        <dbReference type="Proteomes" id="UP000737018"/>
    </source>
</evidence>